<gene>
    <name evidence="2" type="ORF">SAMN05421504_101410</name>
</gene>
<sequence length="233" mass="25174">MPDTSGNTRHHVAVLGAAGRVGRAITTALLGDGHTVTAVVRDPARYDLPPAPGLRIVQGDARHLRPLSAVLRAVDSAVLAVTPFTAPPESFDGFDLDYYAKIVTEIDHNWHRPRRRLVAVGLTATLMLDSGAIVMDDPALFPPRLRPFAEAHTRELAALNTTSLGWAILTPPAGFGTRYEPETELGYHLIAEPVTQRQATAQLSHTLYARAVIAELINPTVHNKRVAVIPNAT</sequence>
<dbReference type="AlphaFoldDB" id="A0A1H2SZY5"/>
<dbReference type="EMBL" id="FNON01000001">
    <property type="protein sequence ID" value="SDW37161.1"/>
    <property type="molecule type" value="Genomic_DNA"/>
</dbReference>
<dbReference type="SUPFAM" id="SSF51735">
    <property type="entry name" value="NAD(P)-binding Rossmann-fold domains"/>
    <property type="match status" value="1"/>
</dbReference>
<dbReference type="STRING" id="589385.SAMN05421504_101410"/>
<dbReference type="PANTHER" id="PTHR43355">
    <property type="entry name" value="FLAVIN REDUCTASE (NADPH)"/>
    <property type="match status" value="1"/>
</dbReference>
<dbReference type="InterPro" id="IPR036291">
    <property type="entry name" value="NAD(P)-bd_dom_sf"/>
</dbReference>
<name>A0A1H2SZY5_9PSEU</name>
<feature type="domain" description="NAD(P)-binding" evidence="1">
    <location>
        <begin position="16"/>
        <end position="173"/>
    </location>
</feature>
<dbReference type="Pfam" id="PF13460">
    <property type="entry name" value="NAD_binding_10"/>
    <property type="match status" value="1"/>
</dbReference>
<proteinExistence type="predicted"/>
<organism evidence="2 3">
    <name type="scientific">Amycolatopsis xylanica</name>
    <dbReference type="NCBI Taxonomy" id="589385"/>
    <lineage>
        <taxon>Bacteria</taxon>
        <taxon>Bacillati</taxon>
        <taxon>Actinomycetota</taxon>
        <taxon>Actinomycetes</taxon>
        <taxon>Pseudonocardiales</taxon>
        <taxon>Pseudonocardiaceae</taxon>
        <taxon>Amycolatopsis</taxon>
    </lineage>
</organism>
<dbReference type="OrthoDB" id="3191258at2"/>
<keyword evidence="3" id="KW-1185">Reference proteome</keyword>
<dbReference type="InterPro" id="IPR016040">
    <property type="entry name" value="NAD(P)-bd_dom"/>
</dbReference>
<evidence type="ECO:0000313" key="2">
    <source>
        <dbReference type="EMBL" id="SDW37161.1"/>
    </source>
</evidence>
<dbReference type="PANTHER" id="PTHR43355:SF2">
    <property type="entry name" value="FLAVIN REDUCTASE (NADPH)"/>
    <property type="match status" value="1"/>
</dbReference>
<dbReference type="RefSeq" id="WP_091285811.1">
    <property type="nucleotide sequence ID" value="NZ_FNON01000001.1"/>
</dbReference>
<dbReference type="Gene3D" id="3.40.50.720">
    <property type="entry name" value="NAD(P)-binding Rossmann-like Domain"/>
    <property type="match status" value="1"/>
</dbReference>
<dbReference type="Proteomes" id="UP000199515">
    <property type="component" value="Unassembled WGS sequence"/>
</dbReference>
<accession>A0A1H2SZY5</accession>
<dbReference type="GO" id="GO:0016646">
    <property type="term" value="F:oxidoreductase activity, acting on the CH-NH group of donors, NAD or NADP as acceptor"/>
    <property type="evidence" value="ECO:0007669"/>
    <property type="project" value="TreeGrafter"/>
</dbReference>
<evidence type="ECO:0000259" key="1">
    <source>
        <dbReference type="Pfam" id="PF13460"/>
    </source>
</evidence>
<protein>
    <recommendedName>
        <fullName evidence="1">NAD(P)-binding domain-containing protein</fullName>
    </recommendedName>
</protein>
<reference evidence="2 3" key="1">
    <citation type="submission" date="2016-10" db="EMBL/GenBank/DDBJ databases">
        <authorList>
            <person name="de Groot N.N."/>
        </authorList>
    </citation>
    <scope>NUCLEOTIDE SEQUENCE [LARGE SCALE GENOMIC DNA]</scope>
    <source>
        <strain evidence="2 3">CPCC 202699</strain>
    </source>
</reference>
<dbReference type="InterPro" id="IPR051606">
    <property type="entry name" value="Polyketide_Oxido-like"/>
</dbReference>
<evidence type="ECO:0000313" key="3">
    <source>
        <dbReference type="Proteomes" id="UP000199515"/>
    </source>
</evidence>